<feature type="transmembrane region" description="Helical" evidence="1">
    <location>
        <begin position="13"/>
        <end position="36"/>
    </location>
</feature>
<gene>
    <name evidence="4" type="ORF">GCM10009737_24200</name>
</gene>
<accession>A0ABP5AU23</accession>
<dbReference type="InterPro" id="IPR005693">
    <property type="entry name" value="Mce"/>
</dbReference>
<feature type="domain" description="Mammalian cell entry C-terminal" evidence="3">
    <location>
        <begin position="120"/>
        <end position="281"/>
    </location>
</feature>
<dbReference type="Pfam" id="PF11887">
    <property type="entry name" value="Mce4_CUP1"/>
    <property type="match status" value="1"/>
</dbReference>
<dbReference type="NCBIfam" id="TIGR00996">
    <property type="entry name" value="Mtu_fam_mce"/>
    <property type="match status" value="1"/>
</dbReference>
<evidence type="ECO:0000259" key="2">
    <source>
        <dbReference type="Pfam" id="PF02470"/>
    </source>
</evidence>
<evidence type="ECO:0000259" key="3">
    <source>
        <dbReference type="Pfam" id="PF11887"/>
    </source>
</evidence>
<keyword evidence="1" id="KW-1133">Transmembrane helix</keyword>
<dbReference type="InterPro" id="IPR024516">
    <property type="entry name" value="Mce_C"/>
</dbReference>
<sequence>MRNRALVLDGVKLVVFFVVTALATSLLVITIGNLTFGEQREYKADFVDATGVVKGDDVRVAGVKVGTVKDVQVVDETDLARVTFTVAEETAVTGATDVAIRYRNLVGQRYLALTQEIGDADRLPVGTVIPVERTDPALDLTVLFNGFKPLFRALSPADLNQLSGEIIQVFQGEGGTVESLLERTASVTSTLANRDQLIGDLITNLNRILVTVGNREDELSDLIVNFRTLVSGLRSDRRPLLDSLEGISDLAVETADLVSGARPPLVQDIRQLDRLAGNLDRPRDTAEIDRALQVLPIKLRKIGRTAVYGSYFNFYLCNFEGRLDVSALPKPIRDLLLDGRSNLSINYPEDFPGTTLGERCNLG</sequence>
<protein>
    <submittedName>
        <fullName evidence="4">MlaD family protein</fullName>
    </submittedName>
</protein>
<keyword evidence="1" id="KW-0812">Transmembrane</keyword>
<proteinExistence type="predicted"/>
<dbReference type="PANTHER" id="PTHR33371">
    <property type="entry name" value="INTERMEMBRANE PHOSPHOLIPID TRANSPORT SYSTEM BINDING PROTEIN MLAD-RELATED"/>
    <property type="match status" value="1"/>
</dbReference>
<dbReference type="PANTHER" id="PTHR33371:SF17">
    <property type="entry name" value="MCE-FAMILY PROTEIN MCE1B"/>
    <property type="match status" value="1"/>
</dbReference>
<keyword evidence="5" id="KW-1185">Reference proteome</keyword>
<feature type="domain" description="Mce/MlaD" evidence="2">
    <location>
        <begin position="40"/>
        <end position="115"/>
    </location>
</feature>
<dbReference type="InterPro" id="IPR003399">
    <property type="entry name" value="Mce/MlaD"/>
</dbReference>
<dbReference type="Proteomes" id="UP001501612">
    <property type="component" value="Unassembled WGS sequence"/>
</dbReference>
<dbReference type="InterPro" id="IPR052336">
    <property type="entry name" value="MlaD_Phospholipid_Transporter"/>
</dbReference>
<evidence type="ECO:0000313" key="4">
    <source>
        <dbReference type="EMBL" id="GAA1921896.1"/>
    </source>
</evidence>
<name>A0ABP5AU23_9ACTN</name>
<dbReference type="EMBL" id="BAAAMY010000005">
    <property type="protein sequence ID" value="GAA1921896.1"/>
    <property type="molecule type" value="Genomic_DNA"/>
</dbReference>
<evidence type="ECO:0000256" key="1">
    <source>
        <dbReference type="SAM" id="Phobius"/>
    </source>
</evidence>
<organism evidence="4 5">
    <name type="scientific">Nocardioides lentus</name>
    <dbReference type="NCBI Taxonomy" id="338077"/>
    <lineage>
        <taxon>Bacteria</taxon>
        <taxon>Bacillati</taxon>
        <taxon>Actinomycetota</taxon>
        <taxon>Actinomycetes</taxon>
        <taxon>Propionibacteriales</taxon>
        <taxon>Nocardioidaceae</taxon>
        <taxon>Nocardioides</taxon>
    </lineage>
</organism>
<dbReference type="Pfam" id="PF02470">
    <property type="entry name" value="MlaD"/>
    <property type="match status" value="1"/>
</dbReference>
<evidence type="ECO:0000313" key="5">
    <source>
        <dbReference type="Proteomes" id="UP001501612"/>
    </source>
</evidence>
<dbReference type="RefSeq" id="WP_344007518.1">
    <property type="nucleotide sequence ID" value="NZ_BAAAMY010000005.1"/>
</dbReference>
<keyword evidence="1" id="KW-0472">Membrane</keyword>
<reference evidence="5" key="1">
    <citation type="journal article" date="2019" name="Int. J. Syst. Evol. Microbiol.">
        <title>The Global Catalogue of Microorganisms (GCM) 10K type strain sequencing project: providing services to taxonomists for standard genome sequencing and annotation.</title>
        <authorList>
            <consortium name="The Broad Institute Genomics Platform"/>
            <consortium name="The Broad Institute Genome Sequencing Center for Infectious Disease"/>
            <person name="Wu L."/>
            <person name="Ma J."/>
        </authorList>
    </citation>
    <scope>NUCLEOTIDE SEQUENCE [LARGE SCALE GENOMIC DNA]</scope>
    <source>
        <strain evidence="5">JCM 14046</strain>
    </source>
</reference>
<comment type="caution">
    <text evidence="4">The sequence shown here is derived from an EMBL/GenBank/DDBJ whole genome shotgun (WGS) entry which is preliminary data.</text>
</comment>